<proteinExistence type="predicted"/>
<dbReference type="Proteomes" id="UP000193467">
    <property type="component" value="Unassembled WGS sequence"/>
</dbReference>
<keyword evidence="4" id="KW-1185">Reference proteome</keyword>
<evidence type="ECO:0000313" key="4">
    <source>
        <dbReference type="Proteomes" id="UP000193467"/>
    </source>
</evidence>
<comment type="caution">
    <text evidence="3">The sequence shown here is derived from an EMBL/GenBank/DDBJ whole genome shotgun (WGS) entry which is preliminary data.</text>
</comment>
<dbReference type="FunCoup" id="A0A1Y2D9E6">
    <property type="interactions" value="663"/>
</dbReference>
<sequence>MQAYHRAQLPPTGAAHALSVRLTPLQDSATVEGTVVSHLITARASILQLFEVREFEQPGQPSRAVLHHVLTRRVHGNVTSLARIRTLASKVDGADRVLVTFTDAKMSLLEWTPSAHDFLPVSLHTFEKLPQVAEGRAKAATDPASRLSVLLLPSNTGGDGTLAILPFFQEEIDLESLGVDADAWGPDGVASIPYAPSHLLPLASLTAGNAGFTGPSRSSTLSNALTNVGGPPPVRNVIDMTFLPGFNEPTLAILYAPEPTWTGRLENVNHNCLVSLVTLASGSANSETTAVVIATSPTLPYSSLAVHPCPPDLGGTLIITANGILHLEQGGKVVAIAANGWFSKDYSGAGASRRDDITVREELEGARVVFIANNKAIVFCKSGSTLELTLQTSGRSVSSMKLQKVGKGIAASCVERIRGSKGRFGENGYVFVGSEVGDSALLRWEIGAGGVNGAAPVAAPAPQDDGMDLDDDEDIYGTSDLVKSAPAAIVPAASLNKRSLTLTPCDMLDSTGAIRSMVVGLVDDDTPAELVASTGGGPTAGLTVFHRSIAPRKRRKLDVGDAASTSGLWSIALNGASATSSVLVKSDAKSTTMISQAGTSEVADVTLGAASLLGGKVFVRVTPTELHLLDSDLTPRQTQPLTSATGAVRATFSDPYIAVFAPKGKVEVFVVDASSGQLVAQPLPLADSRSLSFFVDSSNVVPLVRPAPPKDPRATVAQSGDLDEEDLYTSAPRRALASETVGSLSLVIPPTIEAGALPTAQANSAAWQWLPIVDANGRLEIFLLPSMQPVFSSSAIALFPEVIEDGGEAVIPPEVDEDDVIVDRIVCANIGQTRLRPHLIIHLTNGATAVYEAFPSISAASSGTRQASLGVRFVKVATRRLPLPRRAKRGAGDDEPPPPRREFIPFADLEGYTGVFVTGEDALWLLATDHGPARIFDHAEKGVYGFSRDAEEPQFAIQTKAGAFTATLPTDVCFDRELPFTRVPKDRRYAAITFDFDSGLYVAGALHDTVFMNFDEEGQPVFVNDSPELVEPRNYRSNVELIMPGTWEAIHGYEFRPNEFISTLKTVSLATRSTVSGRKDFIAVGTTVYRAEDLAARGGIYLFEVIKINPSPSTPHIEHQLKLLFFEDTKSVVGNLCDINGHLIMSMGQKLYARAFEQDEVLLAVGFLDVGVHVTSLQSMKNFLLIGDALQSVTLVAFQEDPYKLVLLGRDYRPARVASANFLINDGKVSFIVGDVSGVLRLFEYDPTNIASHAGQRLLCRTEYNAGAEAESTLLFAKRTGTEVEVKQNGILYGGIDGSLYSLVPVRDIVFKRLQLLQTQMTRHVLHFAGLNPRGHRIVKNDSVSRAITKGILDGELLADFEWLPLDRQTELAASVGTDPDTVLANLRNLASLW</sequence>
<dbReference type="InParanoid" id="A0A1Y2D9E6"/>
<evidence type="ECO:0000259" key="2">
    <source>
        <dbReference type="Pfam" id="PF23726"/>
    </source>
</evidence>
<dbReference type="InterPro" id="IPR004871">
    <property type="entry name" value="RSE1/DDB1/CPSF1_C"/>
</dbReference>
<protein>
    <submittedName>
        <fullName evidence="3">CPSF A subunit region-domain-containing protein</fullName>
    </submittedName>
</protein>
<dbReference type="STRING" id="106004.A0A1Y2D9E6"/>
<dbReference type="InterPro" id="IPR015943">
    <property type="entry name" value="WD40/YVTN_repeat-like_dom_sf"/>
</dbReference>
<reference evidence="3 4" key="1">
    <citation type="submission" date="2016-07" db="EMBL/GenBank/DDBJ databases">
        <title>Pervasive Adenine N6-methylation of Active Genes in Fungi.</title>
        <authorList>
            <consortium name="DOE Joint Genome Institute"/>
            <person name="Mondo S.J."/>
            <person name="Dannebaum R.O."/>
            <person name="Kuo R.C."/>
            <person name="Labutti K."/>
            <person name="Haridas S."/>
            <person name="Kuo A."/>
            <person name="Salamov A."/>
            <person name="Ahrendt S.R."/>
            <person name="Lipzen A."/>
            <person name="Sullivan W."/>
            <person name="Andreopoulos W.B."/>
            <person name="Clum A."/>
            <person name="Lindquist E."/>
            <person name="Daum C."/>
            <person name="Ramamoorthy G.K."/>
            <person name="Gryganskyi A."/>
            <person name="Culley D."/>
            <person name="Magnuson J.K."/>
            <person name="James T.Y."/>
            <person name="O'Malley M.A."/>
            <person name="Stajich J.E."/>
            <person name="Spatafora J.W."/>
            <person name="Visel A."/>
            <person name="Grigoriev I.V."/>
        </authorList>
    </citation>
    <scope>NUCLEOTIDE SEQUENCE [LARGE SCALE GENOMIC DNA]</scope>
    <source>
        <strain evidence="3 4">62-1032</strain>
    </source>
</reference>
<dbReference type="GO" id="GO:0003676">
    <property type="term" value="F:nucleic acid binding"/>
    <property type="evidence" value="ECO:0007669"/>
    <property type="project" value="InterPro"/>
</dbReference>
<feature type="domain" description="RSE1/DDB1/CPSF1 second beta-propeller" evidence="2">
    <location>
        <begin position="565"/>
        <end position="947"/>
    </location>
</feature>
<accession>A0A1Y2D9E6</accession>
<gene>
    <name evidence="3" type="ORF">BCR35DRAFT_309999</name>
</gene>
<organism evidence="3 4">
    <name type="scientific">Leucosporidium creatinivorum</name>
    <dbReference type="NCBI Taxonomy" id="106004"/>
    <lineage>
        <taxon>Eukaryota</taxon>
        <taxon>Fungi</taxon>
        <taxon>Dikarya</taxon>
        <taxon>Basidiomycota</taxon>
        <taxon>Pucciniomycotina</taxon>
        <taxon>Microbotryomycetes</taxon>
        <taxon>Leucosporidiales</taxon>
        <taxon>Leucosporidium</taxon>
    </lineage>
</organism>
<dbReference type="OrthoDB" id="6109at2759"/>
<evidence type="ECO:0000259" key="1">
    <source>
        <dbReference type="Pfam" id="PF03178"/>
    </source>
</evidence>
<evidence type="ECO:0000313" key="3">
    <source>
        <dbReference type="EMBL" id="ORY55746.1"/>
    </source>
</evidence>
<dbReference type="EMBL" id="MCGR01000089">
    <property type="protein sequence ID" value="ORY55746.1"/>
    <property type="molecule type" value="Genomic_DNA"/>
</dbReference>
<dbReference type="GO" id="GO:0005634">
    <property type="term" value="C:nucleus"/>
    <property type="evidence" value="ECO:0007669"/>
    <property type="project" value="InterPro"/>
</dbReference>
<dbReference type="InterPro" id="IPR058543">
    <property type="entry name" value="Beta-prop_RSE1/DDB1/CPSF1_2nd"/>
</dbReference>
<dbReference type="Gene3D" id="2.130.10.10">
    <property type="entry name" value="YVTN repeat-like/Quinoprotein amine dehydrogenase"/>
    <property type="match status" value="3"/>
</dbReference>
<dbReference type="Pfam" id="PF03178">
    <property type="entry name" value="CPSF_A"/>
    <property type="match status" value="1"/>
</dbReference>
<dbReference type="PANTHER" id="PTHR10644">
    <property type="entry name" value="DNA REPAIR/RNA PROCESSING CPSF FAMILY"/>
    <property type="match status" value="1"/>
</dbReference>
<feature type="domain" description="RSE1/DDB1/CPSF1 C-terminal" evidence="1">
    <location>
        <begin position="1036"/>
        <end position="1361"/>
    </location>
</feature>
<name>A0A1Y2D9E6_9BASI</name>
<dbReference type="Pfam" id="PF23726">
    <property type="entry name" value="Beta-prop_RSE1_2nd"/>
    <property type="match status" value="1"/>
</dbReference>
<dbReference type="InterPro" id="IPR050358">
    <property type="entry name" value="RSE1/DDB1/CFT1"/>
</dbReference>